<accession>A0A5J4QM59</accession>
<comment type="caution">
    <text evidence="1">The sequence shown here is derived from an EMBL/GenBank/DDBJ whole genome shotgun (WGS) entry which is preliminary data.</text>
</comment>
<evidence type="ECO:0000313" key="1">
    <source>
        <dbReference type="EMBL" id="KAA6322662.1"/>
    </source>
</evidence>
<proteinExistence type="predicted"/>
<dbReference type="EMBL" id="SNRY01002989">
    <property type="protein sequence ID" value="KAA6322662.1"/>
    <property type="molecule type" value="Genomic_DNA"/>
</dbReference>
<evidence type="ECO:0008006" key="2">
    <source>
        <dbReference type="Google" id="ProtNLM"/>
    </source>
</evidence>
<dbReference type="PANTHER" id="PTHR35810:SF1">
    <property type="entry name" value="CYTOPLASMIC PROTEIN"/>
    <property type="match status" value="1"/>
</dbReference>
<gene>
    <name evidence="1" type="ORF">EZS27_027812</name>
</gene>
<protein>
    <recommendedName>
        <fullName evidence="2">Bro-N domain-containing protein</fullName>
    </recommendedName>
</protein>
<sequence length="126" mass="14725">MESGKLYIKEQENGKTEVIFEPVNNTVWLTKSQIATLLGCYTTTITNHVRAIFKSGVLRENEVSYCYHYTNGNSVDMYNFEMIMALTFRVHSRNSEIFRSWLIKRICSKQSLVMKQLTDERKISLN</sequence>
<dbReference type="AlphaFoldDB" id="A0A5J4QM59"/>
<reference evidence="1" key="1">
    <citation type="submission" date="2019-03" db="EMBL/GenBank/DDBJ databases">
        <title>Single cell metagenomics reveals metabolic interactions within the superorganism composed of flagellate Streblomastix strix and complex community of Bacteroidetes bacteria on its surface.</title>
        <authorList>
            <person name="Treitli S.C."/>
            <person name="Kolisko M."/>
            <person name="Husnik F."/>
            <person name="Keeling P."/>
            <person name="Hampl V."/>
        </authorList>
    </citation>
    <scope>NUCLEOTIDE SEQUENCE</scope>
    <source>
        <strain evidence="1">STM</strain>
    </source>
</reference>
<dbReference type="PANTHER" id="PTHR35810">
    <property type="entry name" value="CYTOPLASMIC PROTEIN-RELATED"/>
    <property type="match status" value="1"/>
</dbReference>
<name>A0A5J4QM59_9ZZZZ</name>
<organism evidence="1">
    <name type="scientific">termite gut metagenome</name>
    <dbReference type="NCBI Taxonomy" id="433724"/>
    <lineage>
        <taxon>unclassified sequences</taxon>
        <taxon>metagenomes</taxon>
        <taxon>organismal metagenomes</taxon>
    </lineage>
</organism>